<reference evidence="2 3" key="1">
    <citation type="submission" date="2016-03" db="EMBL/GenBank/DDBJ databases">
        <title>Deep-sea bacteria in the southern Pacific.</title>
        <authorList>
            <person name="Tang K."/>
        </authorList>
    </citation>
    <scope>NUCLEOTIDE SEQUENCE [LARGE SCALE GENOMIC DNA]</scope>
    <source>
        <strain evidence="2 3">JLT2016</strain>
    </source>
</reference>
<feature type="region of interest" description="Disordered" evidence="1">
    <location>
        <begin position="1"/>
        <end position="37"/>
    </location>
</feature>
<dbReference type="STRING" id="1229727.Ga0080559_TMP4750"/>
<evidence type="ECO:0000256" key="1">
    <source>
        <dbReference type="SAM" id="MobiDB-lite"/>
    </source>
</evidence>
<keyword evidence="3" id="KW-1185">Reference proteome</keyword>
<accession>A0A1U7DBU9</accession>
<dbReference type="Proteomes" id="UP000186559">
    <property type="component" value="Chromosome"/>
</dbReference>
<protein>
    <submittedName>
        <fullName evidence="2">Uncharacterized protein</fullName>
    </submittedName>
</protein>
<name>A0A1U7DBU9_9RHOB</name>
<proteinExistence type="predicted"/>
<dbReference type="KEGG" id="tpro:Ga0080559_TMP4750"/>
<dbReference type="EMBL" id="CP014796">
    <property type="protein sequence ID" value="APX25546.1"/>
    <property type="molecule type" value="Genomic_DNA"/>
</dbReference>
<gene>
    <name evidence="2" type="ORF">Ga0080559_TMP4750</name>
</gene>
<sequence length="54" mass="5700">MDYSKSGGARPGSNAPRYDRHKDAPKGKTAKGGKTDKAALLARMKAAQKPQDDG</sequence>
<evidence type="ECO:0000313" key="2">
    <source>
        <dbReference type="EMBL" id="APX25546.1"/>
    </source>
</evidence>
<dbReference type="RefSeq" id="WP_017469019.1">
    <property type="nucleotide sequence ID" value="NZ_BMEW01000002.1"/>
</dbReference>
<evidence type="ECO:0000313" key="3">
    <source>
        <dbReference type="Proteomes" id="UP000186559"/>
    </source>
</evidence>
<feature type="compositionally biased region" description="Basic and acidic residues" evidence="1">
    <location>
        <begin position="17"/>
        <end position="26"/>
    </location>
</feature>
<dbReference type="AlphaFoldDB" id="A0A1U7DBU9"/>
<organism evidence="2 3">
    <name type="scientific">Salipiger profundus</name>
    <dbReference type="NCBI Taxonomy" id="1229727"/>
    <lineage>
        <taxon>Bacteria</taxon>
        <taxon>Pseudomonadati</taxon>
        <taxon>Pseudomonadota</taxon>
        <taxon>Alphaproteobacteria</taxon>
        <taxon>Rhodobacterales</taxon>
        <taxon>Roseobacteraceae</taxon>
        <taxon>Salipiger</taxon>
    </lineage>
</organism>